<evidence type="ECO:0000313" key="3">
    <source>
        <dbReference type="Proteomes" id="UP000034264"/>
    </source>
</evidence>
<dbReference type="EMBL" id="LCKS01000001">
    <property type="protein sequence ID" value="KKU03483.1"/>
    <property type="molecule type" value="Genomic_DNA"/>
</dbReference>
<reference evidence="2 3" key="1">
    <citation type="journal article" date="2015" name="Nature">
        <title>rRNA introns, odd ribosomes, and small enigmatic genomes across a large radiation of phyla.</title>
        <authorList>
            <person name="Brown C.T."/>
            <person name="Hug L.A."/>
            <person name="Thomas B.C."/>
            <person name="Sharon I."/>
            <person name="Castelle C.J."/>
            <person name="Singh A."/>
            <person name="Wilkins M.J."/>
            <person name="Williams K.H."/>
            <person name="Banfield J.F."/>
        </authorList>
    </citation>
    <scope>NUCLEOTIDE SEQUENCE [LARGE SCALE GENOMIC DNA]</scope>
</reference>
<dbReference type="GO" id="GO:0016020">
    <property type="term" value="C:membrane"/>
    <property type="evidence" value="ECO:0007669"/>
    <property type="project" value="TreeGrafter"/>
</dbReference>
<protein>
    <submittedName>
        <fullName evidence="2">Glycosyl transferase</fullName>
    </submittedName>
</protein>
<gene>
    <name evidence="2" type="ORF">UX05_C0001G0112</name>
</gene>
<dbReference type="PANTHER" id="PTHR45919">
    <property type="entry name" value="GDP-MAN:MAN(3)GLCNAC(2)-PP-DOL ALPHA-1,2-MANNOSYLTRANSFERASE"/>
    <property type="match status" value="1"/>
</dbReference>
<dbReference type="InterPro" id="IPR001296">
    <property type="entry name" value="Glyco_trans_1"/>
</dbReference>
<dbReference type="AlphaFoldDB" id="A0A0G1PDH9"/>
<dbReference type="PANTHER" id="PTHR45919:SF1">
    <property type="entry name" value="GDP-MAN:MAN(3)GLCNAC(2)-PP-DOL ALPHA-1,2-MANNOSYLTRANSFERASE"/>
    <property type="match status" value="1"/>
</dbReference>
<dbReference type="Proteomes" id="UP000034264">
    <property type="component" value="Unassembled WGS sequence"/>
</dbReference>
<dbReference type="Pfam" id="PF00534">
    <property type="entry name" value="Glycos_transf_1"/>
    <property type="match status" value="1"/>
</dbReference>
<sequence>MPAFGNCKMKSAAIFSPTWDSLGGGERYAAAFAKLLLEKGYKVDIWWPHNISTAIKARFGIDVSRADFVPFPKNDQLSTINYQLVFWVSNGSLPTSLAKRTLVHYQIPFRNPGFLNKIKARFYTSVCNSIFTKQVIDQTYGINSQVIYPPVDLEYFPPQSKTNSIVSIARFSTLLHAKRQDTLIEAFSRISSQLPGWELILAGGSTDPKYVYSLRKQVKNLPVKIITNPSLPKLRQLLSSAKVFWSATGFGVSPAAHPEKMEHFGITTVEAMAAGAVPLVTNAGGHKETVVPGQSGYLWDSIDQLVKYTVSLSKDESQLQKMARQAQKRSKLFSTAVFNTQFSKLI</sequence>
<evidence type="ECO:0000313" key="2">
    <source>
        <dbReference type="EMBL" id="KKU03483.1"/>
    </source>
</evidence>
<comment type="caution">
    <text evidence="2">The sequence shown here is derived from an EMBL/GenBank/DDBJ whole genome shotgun (WGS) entry which is preliminary data.</text>
</comment>
<dbReference type="Gene3D" id="3.40.50.2000">
    <property type="entry name" value="Glycogen Phosphorylase B"/>
    <property type="match status" value="1"/>
</dbReference>
<dbReference type="GO" id="GO:0004377">
    <property type="term" value="F:GDP-Man:Man(3)GlcNAc(2)-PP-Dol alpha-1,2-mannosyltransferase activity"/>
    <property type="evidence" value="ECO:0007669"/>
    <property type="project" value="InterPro"/>
</dbReference>
<organism evidence="2 3">
    <name type="scientific">Candidatus Amesbacteria bacterium GW2011_GWC2_45_19</name>
    <dbReference type="NCBI Taxonomy" id="1618366"/>
    <lineage>
        <taxon>Bacteria</taxon>
        <taxon>Candidatus Amesiibacteriota</taxon>
    </lineage>
</organism>
<evidence type="ECO:0000259" key="1">
    <source>
        <dbReference type="Pfam" id="PF00534"/>
    </source>
</evidence>
<name>A0A0G1PDH9_9BACT</name>
<dbReference type="SUPFAM" id="SSF53756">
    <property type="entry name" value="UDP-Glycosyltransferase/glycogen phosphorylase"/>
    <property type="match status" value="1"/>
</dbReference>
<feature type="domain" description="Glycosyl transferase family 1" evidence="1">
    <location>
        <begin position="161"/>
        <end position="329"/>
    </location>
</feature>
<proteinExistence type="predicted"/>
<dbReference type="GO" id="GO:0006487">
    <property type="term" value="P:protein N-linked glycosylation"/>
    <property type="evidence" value="ECO:0007669"/>
    <property type="project" value="TreeGrafter"/>
</dbReference>
<accession>A0A0G1PDH9</accession>
<dbReference type="InterPro" id="IPR038013">
    <property type="entry name" value="ALG11"/>
</dbReference>
<keyword evidence="2" id="KW-0808">Transferase</keyword>
<dbReference type="CDD" id="cd03801">
    <property type="entry name" value="GT4_PimA-like"/>
    <property type="match status" value="1"/>
</dbReference>